<evidence type="ECO:0000313" key="2">
    <source>
        <dbReference type="Proteomes" id="UP000730618"/>
    </source>
</evidence>
<comment type="caution">
    <text evidence="1">The sequence shown here is derived from an EMBL/GenBank/DDBJ whole genome shotgun (WGS) entry which is preliminary data.</text>
</comment>
<dbReference type="Proteomes" id="UP000730618">
    <property type="component" value="Unassembled WGS sequence"/>
</dbReference>
<organism evidence="1 2">
    <name type="scientific">Paenibacillus allorhizosphaerae</name>
    <dbReference type="NCBI Taxonomy" id="2849866"/>
    <lineage>
        <taxon>Bacteria</taxon>
        <taxon>Bacillati</taxon>
        <taxon>Bacillota</taxon>
        <taxon>Bacilli</taxon>
        <taxon>Bacillales</taxon>
        <taxon>Paenibacillaceae</taxon>
        <taxon>Paenibacillus</taxon>
    </lineage>
</organism>
<dbReference type="RefSeq" id="WP_218100863.1">
    <property type="nucleotide sequence ID" value="NZ_CAJVCE010000014.1"/>
</dbReference>
<evidence type="ECO:0000313" key="1">
    <source>
        <dbReference type="EMBL" id="CAG7649843.1"/>
    </source>
</evidence>
<gene>
    <name evidence="1" type="ORF">PAECIP111802_04570</name>
</gene>
<dbReference type="EMBL" id="CAJVCE010000014">
    <property type="protein sequence ID" value="CAG7649843.1"/>
    <property type="molecule type" value="Genomic_DNA"/>
</dbReference>
<reference evidence="1 2" key="1">
    <citation type="submission" date="2021-06" db="EMBL/GenBank/DDBJ databases">
        <authorList>
            <person name="Criscuolo A."/>
        </authorList>
    </citation>
    <scope>NUCLEOTIDE SEQUENCE [LARGE SCALE GENOMIC DNA]</scope>
    <source>
        <strain evidence="2">CIP 111802</strain>
    </source>
</reference>
<proteinExistence type="predicted"/>
<accession>A0ABM8VMD6</accession>
<name>A0ABM8VMD6_9BACL</name>
<sequence length="56" mass="6550">MANNNEQDEQTILDNLQDAMLRQTKAVAFVNSLFPDQIDTHEAIEKMREERRKSES</sequence>
<protein>
    <submittedName>
        <fullName evidence="1">Uncharacterized protein</fullName>
    </submittedName>
</protein>
<keyword evidence="2" id="KW-1185">Reference proteome</keyword>